<reference evidence="2 3" key="1">
    <citation type="journal article" date="2019" name="Commun. Biol.">
        <title>The bagworm genome reveals a unique fibroin gene that provides high tensile strength.</title>
        <authorList>
            <person name="Kono N."/>
            <person name="Nakamura H."/>
            <person name="Ohtoshi R."/>
            <person name="Tomita M."/>
            <person name="Numata K."/>
            <person name="Arakawa K."/>
        </authorList>
    </citation>
    <scope>NUCLEOTIDE SEQUENCE [LARGE SCALE GENOMIC DNA]</scope>
</reference>
<evidence type="ECO:0000256" key="1">
    <source>
        <dbReference type="SAM" id="MobiDB-lite"/>
    </source>
</evidence>
<evidence type="ECO:0000313" key="3">
    <source>
        <dbReference type="Proteomes" id="UP000299102"/>
    </source>
</evidence>
<protein>
    <submittedName>
        <fullName evidence="2">Uncharacterized protein</fullName>
    </submittedName>
</protein>
<feature type="region of interest" description="Disordered" evidence="1">
    <location>
        <begin position="277"/>
        <end position="306"/>
    </location>
</feature>
<feature type="compositionally biased region" description="Basic and acidic residues" evidence="1">
    <location>
        <begin position="357"/>
        <end position="392"/>
    </location>
</feature>
<gene>
    <name evidence="2" type="ORF">EVAR_12148_1</name>
</gene>
<comment type="caution">
    <text evidence="2">The sequence shown here is derived from an EMBL/GenBank/DDBJ whole genome shotgun (WGS) entry which is preliminary data.</text>
</comment>
<feature type="region of interest" description="Disordered" evidence="1">
    <location>
        <begin position="61"/>
        <end position="80"/>
    </location>
</feature>
<feature type="compositionally biased region" description="Basic and acidic residues" evidence="1">
    <location>
        <begin position="325"/>
        <end position="338"/>
    </location>
</feature>
<dbReference type="EMBL" id="BGZK01000171">
    <property type="protein sequence ID" value="GBP25671.1"/>
    <property type="molecule type" value="Genomic_DNA"/>
</dbReference>
<sequence>MFSAGCGSETSKRRITSLTDKAHRITAGEGRFSSGYRELDLPVRDGLSLENATTVTLEQNVKNASELTTEPKGAPKNGERQELLTDHYELSPLMEKALHSEIDLLMAKVSYTYARIFRSSKRADYDERCIRTLDLFQIWKQFPDAPPTEVDRIIVDRYKNKCGDDFRHALGLNVAQRILNIHHPFYVKVQFSELPRGRTISGFVRKYNIGKFERVSRNKRTTAKNTFKGSVSSFRDFDRLCKLKQMEYDGVKVHVSSYYAFIKCPFQLKFNRVTKEIESQTDPKEVKRADQSNSESESVDRSIDAKDDPVKKEINIVAEFKVDKGDDKKDENAPRKSIEVASKVISNEGEQKPAQVKIEKEEKIEEKEDNRERTPVRKEVKEEETSGKQKIIEDEDAVKKAGGKLNTAKDNVTQSDLDEKEFEDILKNSIILDECIASDDD</sequence>
<name>A0A4C1UGV6_EUMVA</name>
<evidence type="ECO:0000313" key="2">
    <source>
        <dbReference type="EMBL" id="GBP25671.1"/>
    </source>
</evidence>
<dbReference type="Proteomes" id="UP000299102">
    <property type="component" value="Unassembled WGS sequence"/>
</dbReference>
<keyword evidence="3" id="KW-1185">Reference proteome</keyword>
<feature type="region of interest" description="Disordered" evidence="1">
    <location>
        <begin position="325"/>
        <end position="396"/>
    </location>
</feature>
<organism evidence="2 3">
    <name type="scientific">Eumeta variegata</name>
    <name type="common">Bagworm moth</name>
    <name type="synonym">Eumeta japonica</name>
    <dbReference type="NCBI Taxonomy" id="151549"/>
    <lineage>
        <taxon>Eukaryota</taxon>
        <taxon>Metazoa</taxon>
        <taxon>Ecdysozoa</taxon>
        <taxon>Arthropoda</taxon>
        <taxon>Hexapoda</taxon>
        <taxon>Insecta</taxon>
        <taxon>Pterygota</taxon>
        <taxon>Neoptera</taxon>
        <taxon>Endopterygota</taxon>
        <taxon>Lepidoptera</taxon>
        <taxon>Glossata</taxon>
        <taxon>Ditrysia</taxon>
        <taxon>Tineoidea</taxon>
        <taxon>Psychidae</taxon>
        <taxon>Oiketicinae</taxon>
        <taxon>Eumeta</taxon>
    </lineage>
</organism>
<proteinExistence type="predicted"/>
<dbReference type="AlphaFoldDB" id="A0A4C1UGV6"/>
<dbReference type="OrthoDB" id="7441410at2759"/>
<accession>A0A4C1UGV6</accession>
<feature type="compositionally biased region" description="Basic and acidic residues" evidence="1">
    <location>
        <begin position="277"/>
        <end position="290"/>
    </location>
</feature>